<evidence type="ECO:0000313" key="4">
    <source>
        <dbReference type="Proteomes" id="UP000248889"/>
    </source>
</evidence>
<keyword evidence="4" id="KW-1185">Reference proteome</keyword>
<sequence>MTTRPVHETAIEADPQLPTIRITREFDAPVAKVFRAWTEQELAGQWLGPKDLTTEFDAWELRTGGHYRYRQFRDGRQVAAFYGSFHEVRPDARLVQTFTYEGFPDGVSLDTATFEDLGDGRTRVTVLSLVDSLVARDMILASGMDRGVREGYERLDALLATLH</sequence>
<gene>
    <name evidence="3" type="ORF">DN069_35225</name>
</gene>
<accession>A0A2X0K0D3</accession>
<reference evidence="3 4" key="1">
    <citation type="submission" date="2018-06" db="EMBL/GenBank/DDBJ databases">
        <title>Streptacidiphilus pinicola sp. nov., isolated from pine grove soil.</title>
        <authorList>
            <person name="Roh S.G."/>
            <person name="Park S."/>
            <person name="Kim M.-K."/>
            <person name="Yun B.-R."/>
            <person name="Park J."/>
            <person name="Kim M.J."/>
            <person name="Kim Y.S."/>
            <person name="Kim S.B."/>
        </authorList>
    </citation>
    <scope>NUCLEOTIDE SEQUENCE [LARGE SCALE GENOMIC DNA]</scope>
    <source>
        <strain evidence="3 4">MMS16-CNU450</strain>
    </source>
</reference>
<name>A0A2X0K0D3_9ACTN</name>
<dbReference type="RefSeq" id="WP_111507323.1">
    <property type="nucleotide sequence ID" value="NZ_QKYN01000185.1"/>
</dbReference>
<dbReference type="CDD" id="cd07826">
    <property type="entry name" value="SRPBCC_CalC_Aha1-like_9"/>
    <property type="match status" value="1"/>
</dbReference>
<dbReference type="Proteomes" id="UP000248889">
    <property type="component" value="Unassembled WGS sequence"/>
</dbReference>
<protein>
    <submittedName>
        <fullName evidence="3">Polyketide cyclase</fullName>
    </submittedName>
</protein>
<dbReference type="Pfam" id="PF08327">
    <property type="entry name" value="AHSA1"/>
    <property type="match status" value="1"/>
</dbReference>
<evidence type="ECO:0000259" key="2">
    <source>
        <dbReference type="Pfam" id="PF08327"/>
    </source>
</evidence>
<dbReference type="AlphaFoldDB" id="A0A2X0K0D3"/>
<dbReference type="SUPFAM" id="SSF55961">
    <property type="entry name" value="Bet v1-like"/>
    <property type="match status" value="1"/>
</dbReference>
<dbReference type="Gene3D" id="3.30.530.20">
    <property type="match status" value="1"/>
</dbReference>
<dbReference type="InterPro" id="IPR013538">
    <property type="entry name" value="ASHA1/2-like_C"/>
</dbReference>
<comment type="similarity">
    <text evidence="1">Belongs to the AHA1 family.</text>
</comment>
<feature type="domain" description="Activator of Hsp90 ATPase homologue 1/2-like C-terminal" evidence="2">
    <location>
        <begin position="27"/>
        <end position="159"/>
    </location>
</feature>
<dbReference type="InterPro" id="IPR023393">
    <property type="entry name" value="START-like_dom_sf"/>
</dbReference>
<comment type="caution">
    <text evidence="3">The sequence shown here is derived from an EMBL/GenBank/DDBJ whole genome shotgun (WGS) entry which is preliminary data.</text>
</comment>
<organism evidence="3 4">
    <name type="scientific">Streptacidiphilus pinicola</name>
    <dbReference type="NCBI Taxonomy" id="2219663"/>
    <lineage>
        <taxon>Bacteria</taxon>
        <taxon>Bacillati</taxon>
        <taxon>Actinomycetota</taxon>
        <taxon>Actinomycetes</taxon>
        <taxon>Kitasatosporales</taxon>
        <taxon>Streptomycetaceae</taxon>
        <taxon>Streptacidiphilus</taxon>
    </lineage>
</organism>
<proteinExistence type="inferred from homology"/>
<evidence type="ECO:0000256" key="1">
    <source>
        <dbReference type="ARBA" id="ARBA00006817"/>
    </source>
</evidence>
<dbReference type="OrthoDB" id="5185819at2"/>
<evidence type="ECO:0000313" key="3">
    <source>
        <dbReference type="EMBL" id="RAG80969.1"/>
    </source>
</evidence>
<dbReference type="EMBL" id="QKYN01000185">
    <property type="protein sequence ID" value="RAG80969.1"/>
    <property type="molecule type" value="Genomic_DNA"/>
</dbReference>